<organism evidence="2 3">
    <name type="scientific">Tieghemostelium lacteum</name>
    <name type="common">Slime mold</name>
    <name type="synonym">Dictyostelium lacteum</name>
    <dbReference type="NCBI Taxonomy" id="361077"/>
    <lineage>
        <taxon>Eukaryota</taxon>
        <taxon>Amoebozoa</taxon>
        <taxon>Evosea</taxon>
        <taxon>Eumycetozoa</taxon>
        <taxon>Dictyostelia</taxon>
        <taxon>Dictyosteliales</taxon>
        <taxon>Raperosteliaceae</taxon>
        <taxon>Tieghemostelium</taxon>
    </lineage>
</organism>
<comment type="caution">
    <text evidence="2">The sequence shown here is derived from an EMBL/GenBank/DDBJ whole genome shotgun (WGS) entry which is preliminary data.</text>
</comment>
<dbReference type="InParanoid" id="A0A152A936"/>
<feature type="region of interest" description="Disordered" evidence="1">
    <location>
        <begin position="1"/>
        <end position="48"/>
    </location>
</feature>
<reference evidence="2 3" key="1">
    <citation type="submission" date="2015-12" db="EMBL/GenBank/DDBJ databases">
        <title>Dictyostelia acquired genes for synthesis and detection of signals that induce cell-type specialization by lateral gene transfer from prokaryotes.</title>
        <authorList>
            <person name="Gloeckner G."/>
            <person name="Schaap P."/>
        </authorList>
    </citation>
    <scope>NUCLEOTIDE SEQUENCE [LARGE SCALE GENOMIC DNA]</scope>
    <source>
        <strain evidence="2 3">TK</strain>
    </source>
</reference>
<evidence type="ECO:0000313" key="2">
    <source>
        <dbReference type="EMBL" id="KYR02641.1"/>
    </source>
</evidence>
<dbReference type="OMA" id="KRWIFIN"/>
<gene>
    <name evidence="2" type="ORF">DLAC_00091</name>
</gene>
<evidence type="ECO:0000313" key="3">
    <source>
        <dbReference type="Proteomes" id="UP000076078"/>
    </source>
</evidence>
<dbReference type="AlphaFoldDB" id="A0A152A936"/>
<keyword evidence="3" id="KW-1185">Reference proteome</keyword>
<dbReference type="OrthoDB" id="5596992at2759"/>
<feature type="compositionally biased region" description="Low complexity" evidence="1">
    <location>
        <begin position="28"/>
        <end position="37"/>
    </location>
</feature>
<name>A0A152A936_TIELA</name>
<dbReference type="Proteomes" id="UP000076078">
    <property type="component" value="Unassembled WGS sequence"/>
</dbReference>
<proteinExistence type="predicted"/>
<dbReference type="EMBL" id="LODT01000001">
    <property type="protein sequence ID" value="KYR02641.1"/>
    <property type="molecule type" value="Genomic_DNA"/>
</dbReference>
<sequence>MSSKKTNKSKNSNASTNKNNIVTPPPETVATPPNTTTEQKKENTESEPITFGDVIVDGNKNEYDEYIEKKVVEWMKDQLRTEKKRIETMGSKSIEIEVKNTGIIKEGKNIHNRIEMKTSFDFDKIVQIMISDAIECPVKKNYYYVNVLLFPKDKPIPLIVPYIYLKSADNKLTDWIFINNQLKSSNHQIKEFTDVQ</sequence>
<accession>A0A152A936</accession>
<evidence type="ECO:0000256" key="1">
    <source>
        <dbReference type="SAM" id="MobiDB-lite"/>
    </source>
</evidence>
<protein>
    <submittedName>
        <fullName evidence="2">WD40 repeat-containing protein</fullName>
    </submittedName>
</protein>
<feature type="compositionally biased region" description="Low complexity" evidence="1">
    <location>
        <begin position="9"/>
        <end position="20"/>
    </location>
</feature>